<dbReference type="Proteomes" id="UP000627984">
    <property type="component" value="Unassembled WGS sequence"/>
</dbReference>
<name>A0AA37BMS3_9ACTN</name>
<evidence type="ECO:0000313" key="1">
    <source>
        <dbReference type="EMBL" id="GGK94016.1"/>
    </source>
</evidence>
<sequence length="131" mass="14403">MTLPAPSAKAQALVRDIRQLFARVGIPEKGNGPAGGYHVWAEGQRASLMWWAEAKFDEQSGERGVDHPDHPVVRVERATTLAMERAMADVLYAAGFTVVLVPGVPSRDPEKERDPKLRVIAAPEFKAWTSD</sequence>
<reference evidence="1" key="2">
    <citation type="submission" date="2022-09" db="EMBL/GenBank/DDBJ databases">
        <authorList>
            <person name="Sun Q."/>
            <person name="Ohkuma M."/>
        </authorList>
    </citation>
    <scope>NUCLEOTIDE SEQUENCE</scope>
    <source>
        <strain evidence="1">JCM 3093</strain>
    </source>
</reference>
<accession>A0AA37BMS3</accession>
<protein>
    <submittedName>
        <fullName evidence="1">Uncharacterized protein</fullName>
    </submittedName>
</protein>
<dbReference type="AlphaFoldDB" id="A0AA37BMS3"/>
<dbReference type="RefSeq" id="WP_191897938.1">
    <property type="nucleotide sequence ID" value="NZ_BMQD01000029.1"/>
</dbReference>
<gene>
    <name evidence="1" type="ORF">GCM10010126_61750</name>
</gene>
<reference evidence="1" key="1">
    <citation type="journal article" date="2014" name="Int. J. Syst. Evol. Microbiol.">
        <title>Complete genome sequence of Corynebacterium casei LMG S-19264T (=DSM 44701T), isolated from a smear-ripened cheese.</title>
        <authorList>
            <consortium name="US DOE Joint Genome Institute (JGI-PGF)"/>
            <person name="Walter F."/>
            <person name="Albersmeier A."/>
            <person name="Kalinowski J."/>
            <person name="Ruckert C."/>
        </authorList>
    </citation>
    <scope>NUCLEOTIDE SEQUENCE</scope>
    <source>
        <strain evidence="1">JCM 3093</strain>
    </source>
</reference>
<evidence type="ECO:0000313" key="2">
    <source>
        <dbReference type="Proteomes" id="UP000627984"/>
    </source>
</evidence>
<dbReference type="EMBL" id="BMQD01000029">
    <property type="protein sequence ID" value="GGK94016.1"/>
    <property type="molecule type" value="Genomic_DNA"/>
</dbReference>
<proteinExistence type="predicted"/>
<comment type="caution">
    <text evidence="1">The sequence shown here is derived from an EMBL/GenBank/DDBJ whole genome shotgun (WGS) entry which is preliminary data.</text>
</comment>
<organism evidence="1 2">
    <name type="scientific">Planomonospora parontospora</name>
    <dbReference type="NCBI Taxonomy" id="58119"/>
    <lineage>
        <taxon>Bacteria</taxon>
        <taxon>Bacillati</taxon>
        <taxon>Actinomycetota</taxon>
        <taxon>Actinomycetes</taxon>
        <taxon>Streptosporangiales</taxon>
        <taxon>Streptosporangiaceae</taxon>
        <taxon>Planomonospora</taxon>
    </lineage>
</organism>